<evidence type="ECO:0000313" key="2">
    <source>
        <dbReference type="EMBL" id="RCN58511.1"/>
    </source>
</evidence>
<reference evidence="2 3" key="1">
    <citation type="submission" date="2018-02" db="EMBL/GenBank/DDBJ databases">
        <title>Insights into the biology of acidophilic members of the Acidiferrobacteraceae family derived from comparative genomic analyses.</title>
        <authorList>
            <person name="Issotta F."/>
            <person name="Thyssen C."/>
            <person name="Mena C."/>
            <person name="Moya A."/>
            <person name="Bellenberg S."/>
            <person name="Sproer C."/>
            <person name="Covarrubias P.C."/>
            <person name="Sand W."/>
            <person name="Quatrini R."/>
            <person name="Vera M."/>
        </authorList>
    </citation>
    <scope>NUCLEOTIDE SEQUENCE [LARGE SCALE GENOMIC DNA]</scope>
    <source>
        <strain evidence="3">m-1</strain>
    </source>
</reference>
<dbReference type="SUPFAM" id="SSF52540">
    <property type="entry name" value="P-loop containing nucleoside triphosphate hydrolases"/>
    <property type="match status" value="1"/>
</dbReference>
<organism evidence="2 3">
    <name type="scientific">Acidiferrobacter thiooxydans</name>
    <dbReference type="NCBI Taxonomy" id="163359"/>
    <lineage>
        <taxon>Bacteria</taxon>
        <taxon>Pseudomonadati</taxon>
        <taxon>Pseudomonadota</taxon>
        <taxon>Gammaproteobacteria</taxon>
        <taxon>Acidiferrobacterales</taxon>
        <taxon>Acidiferrobacteraceae</taxon>
        <taxon>Acidiferrobacter</taxon>
    </lineage>
</organism>
<dbReference type="InterPro" id="IPR049945">
    <property type="entry name" value="AAA_22"/>
</dbReference>
<name>A0A368HGJ5_9GAMM</name>
<dbReference type="InterPro" id="IPR052026">
    <property type="entry name" value="ExeA_AAA_ATPase_DNA-bind"/>
</dbReference>
<comment type="caution">
    <text evidence="2">The sequence shown here is derived from an EMBL/GenBank/DDBJ whole genome shotgun (WGS) entry which is preliminary data.</text>
</comment>
<protein>
    <submittedName>
        <fullName evidence="2">AAA family ATPase</fullName>
    </submittedName>
</protein>
<dbReference type="Pfam" id="PF13401">
    <property type="entry name" value="AAA_22"/>
    <property type="match status" value="1"/>
</dbReference>
<evidence type="ECO:0000259" key="1">
    <source>
        <dbReference type="Pfam" id="PF13401"/>
    </source>
</evidence>
<feature type="domain" description="ORC1/DEAH AAA+ ATPase" evidence="1">
    <location>
        <begin position="41"/>
        <end position="173"/>
    </location>
</feature>
<dbReference type="GO" id="GO:0016887">
    <property type="term" value="F:ATP hydrolysis activity"/>
    <property type="evidence" value="ECO:0007669"/>
    <property type="project" value="InterPro"/>
</dbReference>
<dbReference type="AlphaFoldDB" id="A0A368HGJ5"/>
<dbReference type="OrthoDB" id="9780149at2"/>
<keyword evidence="3" id="KW-1185">Reference proteome</keyword>
<dbReference type="EMBL" id="PSYR01000001">
    <property type="protein sequence ID" value="RCN58511.1"/>
    <property type="molecule type" value="Genomic_DNA"/>
</dbReference>
<evidence type="ECO:0000313" key="3">
    <source>
        <dbReference type="Proteomes" id="UP000253250"/>
    </source>
</evidence>
<gene>
    <name evidence="2" type="ORF">C4900_01575</name>
</gene>
<accession>A0A368HGJ5</accession>
<sequence length="286" mass="31730">MYERYFGLRELPFGLTPDTEYYFAHARQQEALNTLLAAVRMGEGFLKVTGEVGTGKTLLCRKFLAVLAADARFTTAYIPNPTLDPLALMEAIATELALPSVPGHGPHALTHSLTEHLIASAAQGRRVVLCLDEVQAMPVATLESLRLISNLETEKRKLIQIVLFGQPELDARLEDRSVRQLRQRIAFSCRLAPLSLSDTDDYLRHRLHVAGYEGPALFGRRALRVLYRASGGIPRLANILAHKSLMVAYGEGSSVVRARHMRLACADTEAARVHGGFFRLAFRGRR</sequence>
<proteinExistence type="predicted"/>
<dbReference type="PANTHER" id="PTHR35894">
    <property type="entry name" value="GENERAL SECRETION PATHWAY PROTEIN A-RELATED"/>
    <property type="match status" value="1"/>
</dbReference>
<dbReference type="Proteomes" id="UP000253250">
    <property type="component" value="Unassembled WGS sequence"/>
</dbReference>
<dbReference type="Gene3D" id="3.40.50.300">
    <property type="entry name" value="P-loop containing nucleotide triphosphate hydrolases"/>
    <property type="match status" value="1"/>
</dbReference>
<dbReference type="InterPro" id="IPR027417">
    <property type="entry name" value="P-loop_NTPase"/>
</dbReference>
<dbReference type="PANTHER" id="PTHR35894:SF7">
    <property type="entry name" value="GENERAL SECRETION PATHWAY PROTEIN A-RELATED"/>
    <property type="match status" value="1"/>
</dbReference>
<dbReference type="RefSeq" id="WP_114282189.1">
    <property type="nucleotide sequence ID" value="NZ_PSYR01000001.1"/>
</dbReference>